<dbReference type="Proteomes" id="UP001220064">
    <property type="component" value="Chromosome"/>
</dbReference>
<sequence length="307" mass="32481">MPKTNLALLVILGGIGDALTVGKLVPQMASPAIALISAAFSALLFLVGYLLVRRHPGRPGQLDDPRRPVATWFLPAVAAGFAAEGLAVRHNNAWVDVKDSLGIDADNVLDLLLYSPPGEEVLKGCAVALVLGACVRLHRPIEAVPIGIAVGCGFEMVENSLFIGSGAVDNLDADVTGALTTIIQRASALPLSHSLYTGIAAWGVGQFLCRADRPLGRRLAALVGWFLLAIGLHVLHNSGSFLAQFGPAGGIAMLFLVILFPWVVAVWLYLRSRKIGRRQLPANAASEIDGVEAETAPDNVLRQRDLV</sequence>
<feature type="transmembrane region" description="Helical" evidence="1">
    <location>
        <begin position="28"/>
        <end position="52"/>
    </location>
</feature>
<evidence type="ECO:0008006" key="4">
    <source>
        <dbReference type="Google" id="ProtNLM"/>
    </source>
</evidence>
<evidence type="ECO:0000313" key="2">
    <source>
        <dbReference type="EMBL" id="WCZ31530.1"/>
    </source>
</evidence>
<dbReference type="RefSeq" id="WP_022863148.1">
    <property type="nucleotide sequence ID" value="NZ_ATVG01000007.1"/>
</dbReference>
<reference evidence="2 3" key="1">
    <citation type="submission" date="2020-10" db="EMBL/GenBank/DDBJ databases">
        <title>Complete genome sequence of Corynebacterium massiliense DSM 45435, type strain of Corynebacterium massiliense.</title>
        <authorList>
            <person name="Busche T."/>
            <person name="Kalinowski J."/>
            <person name="Ruckert C."/>
        </authorList>
    </citation>
    <scope>NUCLEOTIDE SEQUENCE [LARGE SCALE GENOMIC DNA]</scope>
    <source>
        <strain evidence="2 3">DSM 45435</strain>
    </source>
</reference>
<keyword evidence="1" id="KW-0472">Membrane</keyword>
<feature type="transmembrane region" description="Helical" evidence="1">
    <location>
        <begin position="248"/>
        <end position="270"/>
    </location>
</feature>
<feature type="transmembrane region" description="Helical" evidence="1">
    <location>
        <begin position="219"/>
        <end position="236"/>
    </location>
</feature>
<dbReference type="EMBL" id="CP063189">
    <property type="protein sequence ID" value="WCZ31530.1"/>
    <property type="molecule type" value="Genomic_DNA"/>
</dbReference>
<keyword evidence="3" id="KW-1185">Reference proteome</keyword>
<gene>
    <name evidence="2" type="ORF">CMASS_00295</name>
</gene>
<keyword evidence="1" id="KW-1133">Transmembrane helix</keyword>
<evidence type="ECO:0000256" key="1">
    <source>
        <dbReference type="SAM" id="Phobius"/>
    </source>
</evidence>
<dbReference type="Pfam" id="PF13367">
    <property type="entry name" value="PrsW-protease"/>
    <property type="match status" value="1"/>
</dbReference>
<dbReference type="PANTHER" id="PTHR36844">
    <property type="entry name" value="PROTEASE PRSW"/>
    <property type="match status" value="1"/>
</dbReference>
<keyword evidence="1" id="KW-0812">Transmembrane</keyword>
<accession>A0ABY7U611</accession>
<proteinExistence type="predicted"/>
<organism evidence="2 3">
    <name type="scientific">Corynebacterium massiliense DSM 45435</name>
    <dbReference type="NCBI Taxonomy" id="1121364"/>
    <lineage>
        <taxon>Bacteria</taxon>
        <taxon>Bacillati</taxon>
        <taxon>Actinomycetota</taxon>
        <taxon>Actinomycetes</taxon>
        <taxon>Mycobacteriales</taxon>
        <taxon>Corynebacteriaceae</taxon>
        <taxon>Corynebacterium</taxon>
    </lineage>
</organism>
<dbReference type="PANTHER" id="PTHR36844:SF1">
    <property type="entry name" value="PROTEASE PRSW"/>
    <property type="match status" value="1"/>
</dbReference>
<evidence type="ECO:0000313" key="3">
    <source>
        <dbReference type="Proteomes" id="UP001220064"/>
    </source>
</evidence>
<protein>
    <recommendedName>
        <fullName evidence="4">PrsW family intramembrane metalloprotease</fullName>
    </recommendedName>
</protein>
<dbReference type="InterPro" id="IPR026898">
    <property type="entry name" value="PrsW"/>
</dbReference>
<name>A0ABY7U611_9CORY</name>